<reference evidence="10 11" key="1">
    <citation type="submission" date="2024-07" db="EMBL/GenBank/DDBJ databases">
        <authorList>
            <person name="Wang L."/>
        </authorList>
    </citation>
    <scope>NUCLEOTIDE SEQUENCE [LARGE SCALE GENOMIC DNA]</scope>
    <source>
        <strain evidence="10 11">WL359</strain>
    </source>
</reference>
<evidence type="ECO:0000259" key="9">
    <source>
        <dbReference type="Pfam" id="PF09012"/>
    </source>
</evidence>
<name>A0ABV3NTN9_9ENTR</name>
<dbReference type="InterPro" id="IPR036388">
    <property type="entry name" value="WH-like_DNA-bd_sf"/>
</dbReference>
<keyword evidence="3 8" id="KW-0408">Iron</keyword>
<proteinExistence type="inferred from homology"/>
<organism evidence="10 11">
    <name type="scientific">Buttiauxella gaviniae</name>
    <dbReference type="NCBI Taxonomy" id="82990"/>
    <lineage>
        <taxon>Bacteria</taxon>
        <taxon>Pseudomonadati</taxon>
        <taxon>Pseudomonadota</taxon>
        <taxon>Gammaproteobacteria</taxon>
        <taxon>Enterobacterales</taxon>
        <taxon>Enterobacteriaceae</taxon>
        <taxon>Buttiauxella</taxon>
    </lineage>
</organism>
<evidence type="ECO:0000256" key="3">
    <source>
        <dbReference type="ARBA" id="ARBA00023004"/>
    </source>
</evidence>
<keyword evidence="7 8" id="KW-0804">Transcription</keyword>
<evidence type="ECO:0000256" key="6">
    <source>
        <dbReference type="ARBA" id="ARBA00023125"/>
    </source>
</evidence>
<dbReference type="HAMAP" id="MF_01586">
    <property type="entry name" value="FeoC"/>
    <property type="match status" value="1"/>
</dbReference>
<keyword evidence="4 8" id="KW-0411">Iron-sulfur</keyword>
<keyword evidence="2 8" id="KW-0479">Metal-binding</keyword>
<dbReference type="RefSeq" id="WP_367594852.1">
    <property type="nucleotide sequence ID" value="NZ_JBFMVT010000002.1"/>
</dbReference>
<gene>
    <name evidence="8 10" type="primary">feoC</name>
    <name evidence="10" type="ORF">AB1E22_08035</name>
</gene>
<feature type="binding site" evidence="8">
    <location>
        <position position="71"/>
    </location>
    <ligand>
        <name>iron-sulfur cluster</name>
        <dbReference type="ChEBI" id="CHEBI:30408"/>
    </ligand>
</feature>
<keyword evidence="11" id="KW-1185">Reference proteome</keyword>
<evidence type="ECO:0000256" key="5">
    <source>
        <dbReference type="ARBA" id="ARBA00023015"/>
    </source>
</evidence>
<evidence type="ECO:0000313" key="11">
    <source>
        <dbReference type="Proteomes" id="UP001555342"/>
    </source>
</evidence>
<keyword evidence="1 8" id="KW-0678">Repressor</keyword>
<dbReference type="EMBL" id="JBFMVT010000002">
    <property type="protein sequence ID" value="MEW7312660.1"/>
    <property type="molecule type" value="Genomic_DNA"/>
</dbReference>
<comment type="similarity">
    <text evidence="8">Belongs to the FeoC family.</text>
</comment>
<evidence type="ECO:0000256" key="2">
    <source>
        <dbReference type="ARBA" id="ARBA00022723"/>
    </source>
</evidence>
<sequence>MAASLIEIRNALALQGRLEATQISQQLATPLPLVNAMLSRLEAMGKAMRITEDPSDCLTGSCKSCPEGKKCARELWALRA</sequence>
<dbReference type="NCBIfam" id="NF011960">
    <property type="entry name" value="PRK15431.1"/>
    <property type="match status" value="1"/>
</dbReference>
<keyword evidence="6 8" id="KW-0238">DNA-binding</keyword>
<evidence type="ECO:0000256" key="7">
    <source>
        <dbReference type="ARBA" id="ARBA00023163"/>
    </source>
</evidence>
<comment type="function">
    <text evidence="8">May function as a transcriptional regulator that controls feoABC expression.</text>
</comment>
<dbReference type="InterPro" id="IPR023732">
    <property type="entry name" value="FeoC"/>
</dbReference>
<evidence type="ECO:0000256" key="1">
    <source>
        <dbReference type="ARBA" id="ARBA00022491"/>
    </source>
</evidence>
<protein>
    <recommendedName>
        <fullName evidence="8">Probable [Fe-S]-dependent transcriptional repressor</fullName>
    </recommendedName>
</protein>
<feature type="binding site" evidence="8">
    <location>
        <position position="57"/>
    </location>
    <ligand>
        <name>iron-sulfur cluster</name>
        <dbReference type="ChEBI" id="CHEBI:30408"/>
    </ligand>
</feature>
<feature type="domain" description="Transcriptional regulator HTH-type FeoC" evidence="9">
    <location>
        <begin position="4"/>
        <end position="69"/>
    </location>
</feature>
<feature type="binding site" evidence="8">
    <location>
        <position position="65"/>
    </location>
    <ligand>
        <name>iron-sulfur cluster</name>
        <dbReference type="ChEBI" id="CHEBI:30408"/>
    </ligand>
</feature>
<evidence type="ECO:0000256" key="8">
    <source>
        <dbReference type="HAMAP-Rule" id="MF_01586"/>
    </source>
</evidence>
<evidence type="ECO:0000256" key="4">
    <source>
        <dbReference type="ARBA" id="ARBA00023014"/>
    </source>
</evidence>
<dbReference type="Gene3D" id="1.10.10.10">
    <property type="entry name" value="Winged helix-like DNA-binding domain superfamily/Winged helix DNA-binding domain"/>
    <property type="match status" value="1"/>
</dbReference>
<evidence type="ECO:0000313" key="10">
    <source>
        <dbReference type="EMBL" id="MEW7312660.1"/>
    </source>
</evidence>
<dbReference type="InterPro" id="IPR036390">
    <property type="entry name" value="WH_DNA-bd_sf"/>
</dbReference>
<accession>A0ABV3NTN9</accession>
<dbReference type="SUPFAM" id="SSF46785">
    <property type="entry name" value="Winged helix' DNA-binding domain"/>
    <property type="match status" value="1"/>
</dbReference>
<comment type="caution">
    <text evidence="10">The sequence shown here is derived from an EMBL/GenBank/DDBJ whole genome shotgun (WGS) entry which is preliminary data.</text>
</comment>
<feature type="binding site" evidence="8">
    <location>
        <position position="62"/>
    </location>
    <ligand>
        <name>iron-sulfur cluster</name>
        <dbReference type="ChEBI" id="CHEBI:30408"/>
    </ligand>
</feature>
<dbReference type="Pfam" id="PF09012">
    <property type="entry name" value="FeoC"/>
    <property type="match status" value="1"/>
</dbReference>
<keyword evidence="5 8" id="KW-0805">Transcription regulation</keyword>
<dbReference type="InterPro" id="IPR015102">
    <property type="entry name" value="Tscrpt_reg_HTH_FeoC"/>
</dbReference>
<dbReference type="Proteomes" id="UP001555342">
    <property type="component" value="Unassembled WGS sequence"/>
</dbReference>